<reference evidence="3 4" key="1">
    <citation type="submission" date="2017-06" db="EMBL/GenBank/DDBJ databases">
        <authorList>
            <person name="Kim H.J."/>
            <person name="Triplett B.A."/>
        </authorList>
    </citation>
    <scope>NUCLEOTIDE SEQUENCE [LARGE SCALE GENOMIC DNA]</scope>
    <source>
        <strain evidence="3 4">DSM 29052</strain>
    </source>
</reference>
<dbReference type="OrthoDB" id="9805504at2"/>
<dbReference type="SUPFAM" id="SSF50199">
    <property type="entry name" value="Staphylococcal nuclease"/>
    <property type="match status" value="1"/>
</dbReference>
<feature type="chain" id="PRO_5012014549" evidence="1">
    <location>
        <begin position="20"/>
        <end position="218"/>
    </location>
</feature>
<keyword evidence="1" id="KW-0732">Signal</keyword>
<keyword evidence="3" id="KW-0378">Hydrolase</keyword>
<proteinExistence type="predicted"/>
<keyword evidence="3" id="KW-0255">Endonuclease</keyword>
<evidence type="ECO:0000256" key="1">
    <source>
        <dbReference type="SAM" id="SignalP"/>
    </source>
</evidence>
<keyword evidence="4" id="KW-1185">Reference proteome</keyword>
<name>A0A238XBI1_9RHOB</name>
<dbReference type="Gene3D" id="2.40.50.90">
    <property type="match status" value="1"/>
</dbReference>
<dbReference type="Pfam" id="PF00565">
    <property type="entry name" value="SNase"/>
    <property type="match status" value="1"/>
</dbReference>
<dbReference type="Proteomes" id="UP000198417">
    <property type="component" value="Unassembled WGS sequence"/>
</dbReference>
<dbReference type="InterPro" id="IPR016071">
    <property type="entry name" value="Staphylococal_nuclease_OB-fold"/>
</dbReference>
<dbReference type="SMART" id="SM00318">
    <property type="entry name" value="SNc"/>
    <property type="match status" value="1"/>
</dbReference>
<dbReference type="InterPro" id="IPR035437">
    <property type="entry name" value="SNase_OB-fold_sf"/>
</dbReference>
<dbReference type="GO" id="GO:0004519">
    <property type="term" value="F:endonuclease activity"/>
    <property type="evidence" value="ECO:0007669"/>
    <property type="project" value="UniProtKB-KW"/>
</dbReference>
<gene>
    <name evidence="3" type="ORF">SAMN06265370_11058</name>
</gene>
<keyword evidence="3" id="KW-0540">Nuclease</keyword>
<dbReference type="RefSeq" id="WP_089270791.1">
    <property type="nucleotide sequence ID" value="NZ_FZNN01000010.1"/>
</dbReference>
<feature type="signal peptide" evidence="1">
    <location>
        <begin position="1"/>
        <end position="19"/>
    </location>
</feature>
<organism evidence="3 4">
    <name type="scientific">Puniceibacterium sediminis</name>
    <dbReference type="NCBI Taxonomy" id="1608407"/>
    <lineage>
        <taxon>Bacteria</taxon>
        <taxon>Pseudomonadati</taxon>
        <taxon>Pseudomonadota</taxon>
        <taxon>Alphaproteobacteria</taxon>
        <taxon>Rhodobacterales</taxon>
        <taxon>Paracoccaceae</taxon>
        <taxon>Puniceibacterium</taxon>
    </lineage>
</organism>
<sequence length="218" mass="23642">MLRICSIFVLCALALPVLAGPEGFVHVVDGDTFDVGGVRVRLHAVDAPEVDQMCGGQGAPAWACGAWVSDEVRRRYQGAWALCEQTDLDRYGRVVARCAVDGLDMGAALVAEGLVFAYRDYGWDYDLAEKSAAVAGVGLHGTGVQLPAAYRRASRPKPQQPVEAGCVIKGNLSRDGSRIYHMPGQANYDDARISESKGEHWFCSESEAVRAGWRKARR</sequence>
<dbReference type="AlphaFoldDB" id="A0A238XBI1"/>
<protein>
    <submittedName>
        <fullName evidence="3">Endonuclease YncB, thermonuclease family</fullName>
    </submittedName>
</protein>
<evidence type="ECO:0000313" key="3">
    <source>
        <dbReference type="EMBL" id="SNR55891.1"/>
    </source>
</evidence>
<evidence type="ECO:0000313" key="4">
    <source>
        <dbReference type="Proteomes" id="UP000198417"/>
    </source>
</evidence>
<accession>A0A238XBI1</accession>
<dbReference type="EMBL" id="FZNN01000010">
    <property type="protein sequence ID" value="SNR55891.1"/>
    <property type="molecule type" value="Genomic_DNA"/>
</dbReference>
<feature type="domain" description="TNase-like" evidence="2">
    <location>
        <begin position="19"/>
        <end position="142"/>
    </location>
</feature>
<evidence type="ECO:0000259" key="2">
    <source>
        <dbReference type="SMART" id="SM00318"/>
    </source>
</evidence>